<sequence>MISLIGSRPAIQVGRHQVIQYDTLWLATALRRAALAAEREDFPFVDDIRMGIEKYLETKCPLNLLTLTELFDRMRHMLVRIGCESIAEKLEPLAPPVSISLVRLAKQAGTGYELAFFGLLREELADLQSAGAEEIRFGGLKEAAMLLCSVEKWDSRCDALLADIRTFLCDLDRDRHPFRRPLRFRMDSER</sequence>
<evidence type="ECO:0000313" key="1">
    <source>
        <dbReference type="EMBL" id="QJE97680.1"/>
    </source>
</evidence>
<organism evidence="1 2">
    <name type="scientific">Luteolibacter luteus</name>
    <dbReference type="NCBI Taxonomy" id="2728835"/>
    <lineage>
        <taxon>Bacteria</taxon>
        <taxon>Pseudomonadati</taxon>
        <taxon>Verrucomicrobiota</taxon>
        <taxon>Verrucomicrobiia</taxon>
        <taxon>Verrucomicrobiales</taxon>
        <taxon>Verrucomicrobiaceae</taxon>
        <taxon>Luteolibacter</taxon>
    </lineage>
</organism>
<keyword evidence="2" id="KW-1185">Reference proteome</keyword>
<evidence type="ECO:0000313" key="2">
    <source>
        <dbReference type="Proteomes" id="UP000501812"/>
    </source>
</evidence>
<name>A0A858RNE6_9BACT</name>
<protein>
    <submittedName>
        <fullName evidence="1">Uncharacterized protein</fullName>
    </submittedName>
</protein>
<accession>A0A858RNE6</accession>
<dbReference type="Proteomes" id="UP000501812">
    <property type="component" value="Chromosome"/>
</dbReference>
<gene>
    <name evidence="1" type="ORF">HHL09_18470</name>
</gene>
<dbReference type="EMBL" id="CP051774">
    <property type="protein sequence ID" value="QJE97680.1"/>
    <property type="molecule type" value="Genomic_DNA"/>
</dbReference>
<dbReference type="AlphaFoldDB" id="A0A858RNE6"/>
<dbReference type="RefSeq" id="WP_169456106.1">
    <property type="nucleotide sequence ID" value="NZ_CP051774.1"/>
</dbReference>
<proteinExistence type="predicted"/>
<dbReference type="KEGG" id="luo:HHL09_18470"/>
<reference evidence="1 2" key="1">
    <citation type="submission" date="2020-04" db="EMBL/GenBank/DDBJ databases">
        <title>Luteolibacter sp. G-1-1-1 isolated from soil.</title>
        <authorList>
            <person name="Dahal R.H."/>
        </authorList>
    </citation>
    <scope>NUCLEOTIDE SEQUENCE [LARGE SCALE GENOMIC DNA]</scope>
    <source>
        <strain evidence="1 2">G-1-1-1</strain>
    </source>
</reference>